<name>A0ABY7PVS1_9BACT</name>
<reference evidence="1 2" key="1">
    <citation type="journal article" date="2011" name="Int. J. Syst. Evol. Microbiol.">
        <title>Hymenobacter yonginensis sp. nov., isolated from a mesotrophic artificial lake.</title>
        <authorList>
            <person name="Joung Y."/>
            <person name="Cho S.H."/>
            <person name="Kim H."/>
            <person name="Kim S.B."/>
            <person name="Joh K."/>
        </authorList>
    </citation>
    <scope>NUCLEOTIDE SEQUENCE [LARGE SCALE GENOMIC DNA]</scope>
    <source>
        <strain evidence="1 2">KCTC 22745</strain>
    </source>
</reference>
<dbReference type="Proteomes" id="UP001211872">
    <property type="component" value="Plasmid unnamed2"/>
</dbReference>
<dbReference type="RefSeq" id="WP_270129457.1">
    <property type="nucleotide sequence ID" value="NZ_CP115397.1"/>
</dbReference>
<dbReference type="EMBL" id="CP115397">
    <property type="protein sequence ID" value="WBO86780.1"/>
    <property type="molecule type" value="Genomic_DNA"/>
</dbReference>
<protein>
    <recommendedName>
        <fullName evidence="3">Ribbon-helix-helix protein CopG domain-containing protein</fullName>
    </recommendedName>
</protein>
<evidence type="ECO:0008006" key="3">
    <source>
        <dbReference type="Google" id="ProtNLM"/>
    </source>
</evidence>
<organism evidence="1 2">
    <name type="scientific">Hymenobacter yonginensis</name>
    <dbReference type="NCBI Taxonomy" id="748197"/>
    <lineage>
        <taxon>Bacteria</taxon>
        <taxon>Pseudomonadati</taxon>
        <taxon>Bacteroidota</taxon>
        <taxon>Cytophagia</taxon>
        <taxon>Cytophagales</taxon>
        <taxon>Hymenobacteraceae</taxon>
        <taxon>Hymenobacter</taxon>
    </lineage>
</organism>
<gene>
    <name evidence="1" type="ORF">O9Z63_20050</name>
</gene>
<keyword evidence="2" id="KW-1185">Reference proteome</keyword>
<evidence type="ECO:0000313" key="1">
    <source>
        <dbReference type="EMBL" id="WBO86780.1"/>
    </source>
</evidence>
<proteinExistence type="predicted"/>
<accession>A0ABY7PVS1</accession>
<evidence type="ECO:0000313" key="2">
    <source>
        <dbReference type="Proteomes" id="UP001211872"/>
    </source>
</evidence>
<keyword evidence="1" id="KW-0614">Plasmid</keyword>
<geneLocation type="plasmid" evidence="1 2">
    <name>unnamed2</name>
</geneLocation>
<sequence>MSKQKPPYQVRMSDELYALAQAKAKALGISFAAYVRLLIAKDSNDSVHVSHPLPKGEGLST</sequence>